<comment type="similarity">
    <text evidence="1 6">Belongs to the glycosyl hydrolase 43 family.</text>
</comment>
<dbReference type="AlphaFoldDB" id="A0A0E3UZ41"/>
<evidence type="ECO:0000256" key="3">
    <source>
        <dbReference type="ARBA" id="ARBA00023295"/>
    </source>
</evidence>
<evidence type="ECO:0000256" key="1">
    <source>
        <dbReference type="ARBA" id="ARBA00009865"/>
    </source>
</evidence>
<dbReference type="PANTHER" id="PTHR42812">
    <property type="entry name" value="BETA-XYLOSIDASE"/>
    <property type="match status" value="1"/>
</dbReference>
<evidence type="ECO:0000259" key="7">
    <source>
        <dbReference type="Pfam" id="PF17851"/>
    </source>
</evidence>
<proteinExistence type="inferred from homology"/>
<sequence length="523" mass="58606">MADQGNGTYKNPILHADYSDPDVCRVGDDYYMTSSSFNAVPGLQILHSKDLVNWKLIGYALDKNIPADHFSKPQHGNGVWAPSIRHHNGEFYIYWGDPDFGIYMVKTKDPAGRWEAPVLVKEGKGLIDSCPLWDEDGNAYLVHAYAGSRAGIKSILAVSRMNPEGTKALGESVIVFDGHESHPTVEGPKFYKYDGYYYIFAPAGGVSTGWQLVLRSKNVYGPYEEKIVMDQGKTSINGPHQGAWVNTPDGKEDWFIHFQDVEAYGRIVHLQPMKWKNGWPVIGEDKDGDGTGQPVMTYKKPSVGKTYPVATPAESDEFEANKLGLQWQWHANPKATWAFTMANKGKLRLYTDQVPENYKNLWDVPNLLLQKFPAATFTATTKLSFIPNEKLQNERTGLVVMGEDYAHISLVSKKDGLYVAYTSVDDAHKGTPEKEQLLSKLNGNEVYFRVSVDKGAKCQFSYSEDGRNFKPAGNTFTAVPGRWIGTKVGIFATRQDKINDSGYADYDWFRITPNESVNFQSKK</sequence>
<protein>
    <submittedName>
        <fullName evidence="8">Glycoside hydrolase</fullName>
    </submittedName>
</protein>
<dbReference type="InterPro" id="IPR041542">
    <property type="entry name" value="GH43_C2"/>
</dbReference>
<evidence type="ECO:0000256" key="4">
    <source>
        <dbReference type="PIRSR" id="PIRSR606710-1"/>
    </source>
</evidence>
<dbReference type="Gene3D" id="2.115.10.20">
    <property type="entry name" value="Glycosyl hydrolase domain, family 43"/>
    <property type="match status" value="1"/>
</dbReference>
<name>A0A0E3UZ41_9BACT</name>
<evidence type="ECO:0000256" key="6">
    <source>
        <dbReference type="RuleBase" id="RU361187"/>
    </source>
</evidence>
<dbReference type="InterPro" id="IPR013320">
    <property type="entry name" value="ConA-like_dom_sf"/>
</dbReference>
<dbReference type="HOGENOM" id="CLU_016508_1_0_10"/>
<evidence type="ECO:0000313" key="9">
    <source>
        <dbReference type="Proteomes" id="UP000033109"/>
    </source>
</evidence>
<dbReference type="PATRIC" id="fig|400092.3.peg.2654"/>
<dbReference type="STRING" id="400092.PKOR_12165"/>
<dbReference type="InterPro" id="IPR006710">
    <property type="entry name" value="Glyco_hydro_43"/>
</dbReference>
<dbReference type="PANTHER" id="PTHR42812:SF12">
    <property type="entry name" value="BETA-XYLOSIDASE-RELATED"/>
    <property type="match status" value="1"/>
</dbReference>
<gene>
    <name evidence="8" type="ORF">PKOR_12165</name>
</gene>
<reference evidence="8 9" key="1">
    <citation type="journal article" date="2015" name="Sci. Rep.">
        <title>Unraveling adaptation of Pontibacter korlensis to radiation and infertility in desert through complete genome and comparative transcriptomic analysis.</title>
        <authorList>
            <person name="Dai J."/>
            <person name="Dai W."/>
            <person name="Qiu C."/>
            <person name="Yang Z."/>
            <person name="Zhang Y."/>
            <person name="Zhou M."/>
            <person name="Zhang L."/>
            <person name="Fang C."/>
            <person name="Gao Q."/>
            <person name="Yang Q."/>
            <person name="Li X."/>
            <person name="Wang Z."/>
            <person name="Wang Z."/>
            <person name="Jia Z."/>
            <person name="Chen X."/>
        </authorList>
    </citation>
    <scope>NUCLEOTIDE SEQUENCE [LARGE SCALE GENOMIC DNA]</scope>
    <source>
        <strain evidence="8 9">X14-1T</strain>
    </source>
</reference>
<accession>A0A0E3UZ41</accession>
<keyword evidence="2 6" id="KW-0378">Hydrolase</keyword>
<feature type="domain" description="Beta-xylosidase C-terminal Concanavalin A-like" evidence="7">
    <location>
        <begin position="315"/>
        <end position="511"/>
    </location>
</feature>
<feature type="active site" description="Proton donor" evidence="4">
    <location>
        <position position="186"/>
    </location>
</feature>
<dbReference type="EMBL" id="CP009621">
    <property type="protein sequence ID" value="AKD05677.1"/>
    <property type="molecule type" value="Genomic_DNA"/>
</dbReference>
<dbReference type="GO" id="GO:0004553">
    <property type="term" value="F:hydrolase activity, hydrolyzing O-glycosyl compounds"/>
    <property type="evidence" value="ECO:0007669"/>
    <property type="project" value="InterPro"/>
</dbReference>
<feature type="site" description="Important for catalytic activity, responsible for pKa modulation of the active site Glu and correct orientation of both the proton donor and substrate" evidence="5">
    <location>
        <position position="128"/>
    </location>
</feature>
<dbReference type="Pfam" id="PF04616">
    <property type="entry name" value="Glyco_hydro_43"/>
    <property type="match status" value="1"/>
</dbReference>
<dbReference type="GO" id="GO:0005975">
    <property type="term" value="P:carbohydrate metabolic process"/>
    <property type="evidence" value="ECO:0007669"/>
    <property type="project" value="InterPro"/>
</dbReference>
<dbReference type="Proteomes" id="UP000033109">
    <property type="component" value="Chromosome"/>
</dbReference>
<feature type="active site" description="Proton acceptor" evidence="4">
    <location>
        <position position="20"/>
    </location>
</feature>
<dbReference type="KEGG" id="pko:PKOR_12165"/>
<dbReference type="SUPFAM" id="SSF49899">
    <property type="entry name" value="Concanavalin A-like lectins/glucanases"/>
    <property type="match status" value="1"/>
</dbReference>
<keyword evidence="9" id="KW-1185">Reference proteome</keyword>
<evidence type="ECO:0000256" key="5">
    <source>
        <dbReference type="PIRSR" id="PIRSR606710-2"/>
    </source>
</evidence>
<evidence type="ECO:0000256" key="2">
    <source>
        <dbReference type="ARBA" id="ARBA00022801"/>
    </source>
</evidence>
<dbReference type="Pfam" id="PF17851">
    <property type="entry name" value="GH43_C2"/>
    <property type="match status" value="1"/>
</dbReference>
<evidence type="ECO:0000313" key="8">
    <source>
        <dbReference type="EMBL" id="AKD05677.1"/>
    </source>
</evidence>
<dbReference type="InterPro" id="IPR023296">
    <property type="entry name" value="Glyco_hydro_beta-prop_sf"/>
</dbReference>
<dbReference type="CDD" id="cd09001">
    <property type="entry name" value="GH43_FsAxh1-like"/>
    <property type="match status" value="1"/>
</dbReference>
<keyword evidence="3 6" id="KW-0326">Glycosidase</keyword>
<organism evidence="8 9">
    <name type="scientific">Pontibacter korlensis</name>
    <dbReference type="NCBI Taxonomy" id="400092"/>
    <lineage>
        <taxon>Bacteria</taxon>
        <taxon>Pseudomonadati</taxon>
        <taxon>Bacteroidota</taxon>
        <taxon>Cytophagia</taxon>
        <taxon>Cytophagales</taxon>
        <taxon>Hymenobacteraceae</taxon>
        <taxon>Pontibacter</taxon>
    </lineage>
</organism>
<dbReference type="InterPro" id="IPR051795">
    <property type="entry name" value="Glycosyl_Hydrlase_43"/>
</dbReference>
<dbReference type="Gene3D" id="2.60.120.200">
    <property type="match status" value="1"/>
</dbReference>
<dbReference type="SUPFAM" id="SSF75005">
    <property type="entry name" value="Arabinanase/levansucrase/invertase"/>
    <property type="match status" value="1"/>
</dbReference>